<dbReference type="SUPFAM" id="SSF48403">
    <property type="entry name" value="Ankyrin repeat"/>
    <property type="match status" value="1"/>
</dbReference>
<evidence type="ECO:0000256" key="3">
    <source>
        <dbReference type="PROSITE-ProRule" id="PRU00023"/>
    </source>
</evidence>
<sequence length="449" mass="50300">MDTAALFEAIREENLTAMKKLLDEGCDPSSYEEKGYNNALSLAAYMRQPEMIEYLIQKGARINDRTKGGRIALHNAIWQYNKRSVELLLEAGADVHAADQSNWTSIWLASKWEPFISLIERGALVEGIDKEGETLLNKIALATASFSQEDGMKMLTKLVELGLKVSDEKPDSDGETLLMKTIECTSDKNKNQIAYWLIEQGMNPLQVSHAGCTALHYACKSGDLDMVKTLVSLGADVNAVITQDGSGFEAGMSPLDCVTEYGSKRKAILSELKKNGASKKPAMNLEIEDNIIRLKGKDRKTILENMLEITKNLQENVFSHSDYENPDHWLEWEFPGEEVDEVDFFLKCINEPELRLLVARYVSQILIANEREGDTIYVHEELEAGGCAMQALVTTGEAEYLELLTQYILSIDIDHTVHLHELMDVARSKYSQEQLGPIEDTLDELGLAR</sequence>
<evidence type="ECO:0000256" key="2">
    <source>
        <dbReference type="ARBA" id="ARBA00023043"/>
    </source>
</evidence>
<dbReference type="EMBL" id="MVIT01000046">
    <property type="protein sequence ID" value="OOV46544.1"/>
    <property type="molecule type" value="Genomic_DNA"/>
</dbReference>
<feature type="repeat" description="ANK" evidence="3">
    <location>
        <begin position="210"/>
        <end position="242"/>
    </location>
</feature>
<gene>
    <name evidence="4" type="ORF">B1J93_03980</name>
</gene>
<dbReference type="PANTHER" id="PTHR24171">
    <property type="entry name" value="ANKYRIN REPEAT DOMAIN-CONTAINING PROTEIN 39-RELATED"/>
    <property type="match status" value="1"/>
</dbReference>
<dbReference type="InterPro" id="IPR002110">
    <property type="entry name" value="Ankyrin_rpt"/>
</dbReference>
<feature type="repeat" description="ANK" evidence="3">
    <location>
        <begin position="35"/>
        <end position="67"/>
    </location>
</feature>
<dbReference type="AlphaFoldDB" id="A0A1T1E0F5"/>
<dbReference type="Pfam" id="PF12796">
    <property type="entry name" value="Ank_2"/>
    <property type="match status" value="2"/>
</dbReference>
<name>A0A1T1E0F5_9LEPT</name>
<accession>A0A1T1E0F5</accession>
<keyword evidence="2 3" id="KW-0040">ANK repeat</keyword>
<keyword evidence="1" id="KW-0677">Repeat</keyword>
<evidence type="ECO:0000256" key="1">
    <source>
        <dbReference type="ARBA" id="ARBA00022737"/>
    </source>
</evidence>
<dbReference type="SMART" id="SM00248">
    <property type="entry name" value="ANK"/>
    <property type="match status" value="6"/>
</dbReference>
<proteinExistence type="predicted"/>
<feature type="repeat" description="ANK" evidence="3">
    <location>
        <begin position="68"/>
        <end position="100"/>
    </location>
</feature>
<dbReference type="Proteomes" id="UP000191008">
    <property type="component" value="Unassembled WGS sequence"/>
</dbReference>
<protein>
    <submittedName>
        <fullName evidence="4">Uncharacterized protein</fullName>
    </submittedName>
</protein>
<dbReference type="PROSITE" id="PS50297">
    <property type="entry name" value="ANK_REP_REGION"/>
    <property type="match status" value="2"/>
</dbReference>
<dbReference type="Gene3D" id="1.25.40.20">
    <property type="entry name" value="Ankyrin repeat-containing domain"/>
    <property type="match status" value="2"/>
</dbReference>
<dbReference type="RefSeq" id="WP_082292743.1">
    <property type="nucleotide sequence ID" value="NZ_MVIT01000046.1"/>
</dbReference>
<evidence type="ECO:0000313" key="5">
    <source>
        <dbReference type="Proteomes" id="UP000191008"/>
    </source>
</evidence>
<dbReference type="InterPro" id="IPR036770">
    <property type="entry name" value="Ankyrin_rpt-contain_sf"/>
</dbReference>
<dbReference type="PROSITE" id="PS50088">
    <property type="entry name" value="ANK_REPEAT"/>
    <property type="match status" value="3"/>
</dbReference>
<organism evidence="4 5">
    <name type="scientific">Leptospira kirschneri serovar Pomona</name>
    <dbReference type="NCBI Taxonomy" id="561005"/>
    <lineage>
        <taxon>Bacteria</taxon>
        <taxon>Pseudomonadati</taxon>
        <taxon>Spirochaetota</taxon>
        <taxon>Spirochaetia</taxon>
        <taxon>Leptospirales</taxon>
        <taxon>Leptospiraceae</taxon>
        <taxon>Leptospira</taxon>
    </lineage>
</organism>
<evidence type="ECO:0000313" key="4">
    <source>
        <dbReference type="EMBL" id="OOV46544.1"/>
    </source>
</evidence>
<comment type="caution">
    <text evidence="4">The sequence shown here is derived from an EMBL/GenBank/DDBJ whole genome shotgun (WGS) entry which is preliminary data.</text>
</comment>
<reference evidence="4 5" key="1">
    <citation type="submission" date="2017-02" db="EMBL/GenBank/DDBJ databases">
        <title>Comparative genomic analysis of Brazilian Leptospira kirschneri strains of different serogroups.</title>
        <authorList>
            <person name="Moreno L.Z."/>
            <person name="Miraglia F."/>
            <person name="Kremer F.S."/>
            <person name="Eslabao M.R."/>
            <person name="Lilenbaum W."/>
            <person name="Dellagostin O.A."/>
            <person name="Moreno A.M."/>
        </authorList>
    </citation>
    <scope>NUCLEOTIDE SEQUENCE [LARGE SCALE GENOMIC DNA]</scope>
    <source>
        <strain evidence="4 5">M110/06</strain>
    </source>
</reference>